<dbReference type="InterPro" id="IPR005110">
    <property type="entry name" value="MoeA_linker/N"/>
</dbReference>
<evidence type="ECO:0000313" key="9">
    <source>
        <dbReference type="EMBL" id="GAA5518148.1"/>
    </source>
</evidence>
<dbReference type="InterPro" id="IPR036688">
    <property type="entry name" value="MoeA_C_domain_IV_sf"/>
</dbReference>
<reference evidence="9 10" key="1">
    <citation type="submission" date="2024-02" db="EMBL/GenBank/DDBJ databases">
        <title>Lysinimicrobium sediminis NBRC 112286.</title>
        <authorList>
            <person name="Ichikawa N."/>
            <person name="Katano-Makiyama Y."/>
            <person name="Hidaka K."/>
        </authorList>
    </citation>
    <scope>NUCLEOTIDE SEQUENCE [LARGE SCALE GENOMIC DNA]</scope>
    <source>
        <strain evidence="9 10">NBRC 112286</strain>
    </source>
</reference>
<sequence length="406" mass="40866">MCPPPVTRSLDQHRAAVNAALAPIPELSVLVGDAAGATLVEPLVAPAPLPSFDVAAWDGYAVRAADVAEPVVLPVAHEVSFADRGPRRHLPATAARIASGQAVPAGADAVVPLAATDRGAARVGLAGGIVPGSGVLPAGHGAAEGRVLVPAGRRLGGREVALAASIGRARLTVRPVPRVVVVATGSELIDPGTSRAGVPEATAHLIAIAARTAGARASRVGPVPDDPATLRTALEDQLVRADLVIVTGGLSDGESDTVVAVLSELGEVDDVSLAFAPGSRHAFAMVGEDARRVPTIALPGNPAAAALAFEAYVRPALRQMCGFTEVARPAVRARLDRGWSSPAGVTQAVPVRLGLDSGGVVTAAPTCEPGRVSLAALGDADGIAWVEPGVTAVQAGDVLRCTVWDD</sequence>
<comment type="similarity">
    <text evidence="3 7">Belongs to the MoeA family.</text>
</comment>
<comment type="cofactor">
    <cofactor evidence="7">
        <name>Mg(2+)</name>
        <dbReference type="ChEBI" id="CHEBI:18420"/>
    </cofactor>
</comment>
<evidence type="ECO:0000256" key="6">
    <source>
        <dbReference type="ARBA" id="ARBA00047317"/>
    </source>
</evidence>
<keyword evidence="7" id="KW-0460">Magnesium</keyword>
<accession>A0ABP9WFZ4</accession>
<protein>
    <recommendedName>
        <fullName evidence="7">Molybdopterin molybdenumtransferase</fullName>
        <ecNumber evidence="7">2.10.1.1</ecNumber>
    </recommendedName>
</protein>
<keyword evidence="7" id="KW-0808">Transferase</keyword>
<comment type="catalytic activity">
    <reaction evidence="6">
        <text>adenylyl-molybdopterin + molybdate = Mo-molybdopterin + AMP + H(+)</text>
        <dbReference type="Rhea" id="RHEA:35047"/>
        <dbReference type="ChEBI" id="CHEBI:15378"/>
        <dbReference type="ChEBI" id="CHEBI:36264"/>
        <dbReference type="ChEBI" id="CHEBI:62727"/>
        <dbReference type="ChEBI" id="CHEBI:71302"/>
        <dbReference type="ChEBI" id="CHEBI:456215"/>
        <dbReference type="EC" id="2.10.1.1"/>
    </reaction>
</comment>
<evidence type="ECO:0000256" key="3">
    <source>
        <dbReference type="ARBA" id="ARBA00010763"/>
    </source>
</evidence>
<dbReference type="RefSeq" id="WP_286214055.1">
    <property type="nucleotide sequence ID" value="NZ_AP027736.1"/>
</dbReference>
<dbReference type="Proteomes" id="UP001426770">
    <property type="component" value="Unassembled WGS sequence"/>
</dbReference>
<proteinExistence type="inferred from homology"/>
<dbReference type="InterPro" id="IPR005111">
    <property type="entry name" value="MoeA_C_domain_IV"/>
</dbReference>
<dbReference type="InterPro" id="IPR036135">
    <property type="entry name" value="MoeA_linker/N_sf"/>
</dbReference>
<gene>
    <name evidence="9" type="primary">moeA1</name>
    <name evidence="9" type="ORF">Lsed01_00568</name>
</gene>
<dbReference type="Pfam" id="PF03454">
    <property type="entry name" value="MoeA_C"/>
    <property type="match status" value="1"/>
</dbReference>
<organism evidence="9 10">
    <name type="scientific">Demequina sediminis</name>
    <dbReference type="NCBI Taxonomy" id="1930058"/>
    <lineage>
        <taxon>Bacteria</taxon>
        <taxon>Bacillati</taxon>
        <taxon>Actinomycetota</taxon>
        <taxon>Actinomycetes</taxon>
        <taxon>Micrococcales</taxon>
        <taxon>Demequinaceae</taxon>
        <taxon>Demequina</taxon>
    </lineage>
</organism>
<evidence type="ECO:0000259" key="8">
    <source>
        <dbReference type="SMART" id="SM00852"/>
    </source>
</evidence>
<dbReference type="InterPro" id="IPR038987">
    <property type="entry name" value="MoeA-like"/>
</dbReference>
<dbReference type="PANTHER" id="PTHR10192:SF5">
    <property type="entry name" value="GEPHYRIN"/>
    <property type="match status" value="1"/>
</dbReference>
<dbReference type="CDD" id="cd00887">
    <property type="entry name" value="MoeA"/>
    <property type="match status" value="1"/>
</dbReference>
<dbReference type="InterPro" id="IPR036425">
    <property type="entry name" value="MoaB/Mog-like_dom_sf"/>
</dbReference>
<dbReference type="PANTHER" id="PTHR10192">
    <property type="entry name" value="MOLYBDOPTERIN BIOSYNTHESIS PROTEIN"/>
    <property type="match status" value="1"/>
</dbReference>
<evidence type="ECO:0000313" key="10">
    <source>
        <dbReference type="Proteomes" id="UP001426770"/>
    </source>
</evidence>
<name>A0ABP9WFZ4_9MICO</name>
<dbReference type="NCBIfam" id="NF045515">
    <property type="entry name" value="Glp_gephyrin"/>
    <property type="match status" value="1"/>
</dbReference>
<dbReference type="Gene3D" id="2.170.190.11">
    <property type="entry name" value="Molybdopterin biosynthesis moea protein, domain 3"/>
    <property type="match status" value="1"/>
</dbReference>
<dbReference type="SUPFAM" id="SSF63882">
    <property type="entry name" value="MoeA N-terminal region -like"/>
    <property type="match status" value="1"/>
</dbReference>
<evidence type="ECO:0000256" key="7">
    <source>
        <dbReference type="RuleBase" id="RU365090"/>
    </source>
</evidence>
<keyword evidence="4 7" id="KW-0500">Molybdenum</keyword>
<dbReference type="Pfam" id="PF00994">
    <property type="entry name" value="MoCF_biosynth"/>
    <property type="match status" value="1"/>
</dbReference>
<dbReference type="EC" id="2.10.1.1" evidence="7"/>
<keyword evidence="5 7" id="KW-0501">Molybdenum cofactor biosynthesis</keyword>
<keyword evidence="7" id="KW-0479">Metal-binding</keyword>
<dbReference type="EMBL" id="BAABRR010000002">
    <property type="protein sequence ID" value="GAA5518148.1"/>
    <property type="molecule type" value="Genomic_DNA"/>
</dbReference>
<dbReference type="SMART" id="SM00852">
    <property type="entry name" value="MoCF_biosynth"/>
    <property type="match status" value="1"/>
</dbReference>
<dbReference type="Gene3D" id="2.40.340.10">
    <property type="entry name" value="MoeA, C-terminal, domain IV"/>
    <property type="match status" value="1"/>
</dbReference>
<evidence type="ECO:0000256" key="2">
    <source>
        <dbReference type="ARBA" id="ARBA00005046"/>
    </source>
</evidence>
<feature type="domain" description="MoaB/Mog" evidence="8">
    <location>
        <begin position="180"/>
        <end position="319"/>
    </location>
</feature>
<dbReference type="Gene3D" id="3.40.980.10">
    <property type="entry name" value="MoaB/Mog-like domain"/>
    <property type="match status" value="1"/>
</dbReference>
<comment type="caution">
    <text evidence="9">The sequence shown here is derived from an EMBL/GenBank/DDBJ whole genome shotgun (WGS) entry which is preliminary data.</text>
</comment>
<evidence type="ECO:0000256" key="1">
    <source>
        <dbReference type="ARBA" id="ARBA00002901"/>
    </source>
</evidence>
<dbReference type="Pfam" id="PF03453">
    <property type="entry name" value="MoeA_N"/>
    <property type="match status" value="1"/>
</dbReference>
<evidence type="ECO:0000256" key="5">
    <source>
        <dbReference type="ARBA" id="ARBA00023150"/>
    </source>
</evidence>
<comment type="function">
    <text evidence="1 7">Catalyzes the insertion of molybdate into adenylated molybdopterin with the concomitant release of AMP.</text>
</comment>
<dbReference type="InterPro" id="IPR001453">
    <property type="entry name" value="MoaB/Mog_dom"/>
</dbReference>
<comment type="pathway">
    <text evidence="2 7">Cofactor biosynthesis; molybdopterin biosynthesis.</text>
</comment>
<keyword evidence="10" id="KW-1185">Reference proteome</keyword>
<evidence type="ECO:0000256" key="4">
    <source>
        <dbReference type="ARBA" id="ARBA00022505"/>
    </source>
</evidence>
<dbReference type="SUPFAM" id="SSF53218">
    <property type="entry name" value="Molybdenum cofactor biosynthesis proteins"/>
    <property type="match status" value="1"/>
</dbReference>
<dbReference type="Gene3D" id="3.90.105.10">
    <property type="entry name" value="Molybdopterin biosynthesis moea protein, domain 2"/>
    <property type="match status" value="1"/>
</dbReference>
<dbReference type="SUPFAM" id="SSF63867">
    <property type="entry name" value="MoeA C-terminal domain-like"/>
    <property type="match status" value="1"/>
</dbReference>